<sequence>MTSRTPKTRTFRKRAVRAADLVSVTVRRVGEGRGFAVSRVLTHWDEIAGPALAAIARPVEVKYGHRGKGGTLRLLTSGAQAPMVQMQLEPLRDRINAAYGYNAIARILVTQTAPIGFGEDGAGFDITGRPPPAREPRPPDEAQIRAARDLVGDVSDPAFRDALERLACTVLTKSRTEK</sequence>
<feature type="compositionally biased region" description="Basic and acidic residues" evidence="1">
    <location>
        <begin position="132"/>
        <end position="141"/>
    </location>
</feature>
<dbReference type="RefSeq" id="WP_133397343.1">
    <property type="nucleotide sequence ID" value="NZ_SNAA01000013.1"/>
</dbReference>
<dbReference type="OrthoDB" id="7160947at2"/>
<dbReference type="InterPro" id="IPR010593">
    <property type="entry name" value="DUF1159"/>
</dbReference>
<gene>
    <name evidence="2" type="ORF">E2L08_12050</name>
</gene>
<evidence type="ECO:0000256" key="1">
    <source>
        <dbReference type="SAM" id="MobiDB-lite"/>
    </source>
</evidence>
<dbReference type="PIRSF" id="PIRSF032064">
    <property type="entry name" value="UCP032064"/>
    <property type="match status" value="1"/>
</dbReference>
<feature type="region of interest" description="Disordered" evidence="1">
    <location>
        <begin position="122"/>
        <end position="141"/>
    </location>
</feature>
<accession>A0A4V3B980</accession>
<name>A0A4V3B980_9RHOB</name>
<evidence type="ECO:0000313" key="3">
    <source>
        <dbReference type="Proteomes" id="UP000295701"/>
    </source>
</evidence>
<protein>
    <submittedName>
        <fullName evidence="2">DUF721 domain-containing protein</fullName>
    </submittedName>
</protein>
<dbReference type="EMBL" id="SNAA01000013">
    <property type="protein sequence ID" value="TDL78219.1"/>
    <property type="molecule type" value="Genomic_DNA"/>
</dbReference>
<dbReference type="Pfam" id="PF05258">
    <property type="entry name" value="DciA"/>
    <property type="match status" value="1"/>
</dbReference>
<comment type="caution">
    <text evidence="2">The sequence shown here is derived from an EMBL/GenBank/DDBJ whole genome shotgun (WGS) entry which is preliminary data.</text>
</comment>
<organism evidence="2 3">
    <name type="scientific">Palleronia sediminis</name>
    <dbReference type="NCBI Taxonomy" id="2547833"/>
    <lineage>
        <taxon>Bacteria</taxon>
        <taxon>Pseudomonadati</taxon>
        <taxon>Pseudomonadota</taxon>
        <taxon>Alphaproteobacteria</taxon>
        <taxon>Rhodobacterales</taxon>
        <taxon>Roseobacteraceae</taxon>
        <taxon>Palleronia</taxon>
    </lineage>
</organism>
<proteinExistence type="predicted"/>
<keyword evidence="3" id="KW-1185">Reference proteome</keyword>
<dbReference type="Proteomes" id="UP000295701">
    <property type="component" value="Unassembled WGS sequence"/>
</dbReference>
<dbReference type="AlphaFoldDB" id="A0A4V3B980"/>
<reference evidence="2 3" key="1">
    <citation type="submission" date="2019-03" db="EMBL/GenBank/DDBJ databases">
        <title>Primorskyibacter sp. SS33 isolated from sediments.</title>
        <authorList>
            <person name="Xunke S."/>
        </authorList>
    </citation>
    <scope>NUCLEOTIDE SEQUENCE [LARGE SCALE GENOMIC DNA]</scope>
    <source>
        <strain evidence="2 3">SS33</strain>
    </source>
</reference>
<dbReference type="InterPro" id="IPR007922">
    <property type="entry name" value="DciA-like"/>
</dbReference>
<evidence type="ECO:0000313" key="2">
    <source>
        <dbReference type="EMBL" id="TDL78219.1"/>
    </source>
</evidence>